<name>A0A2P2PUR8_RHIMU</name>
<reference evidence="1" key="1">
    <citation type="submission" date="2018-02" db="EMBL/GenBank/DDBJ databases">
        <title>Rhizophora mucronata_Transcriptome.</title>
        <authorList>
            <person name="Meera S.P."/>
            <person name="Sreeshan A."/>
            <person name="Augustine A."/>
        </authorList>
    </citation>
    <scope>NUCLEOTIDE SEQUENCE</scope>
    <source>
        <tissue evidence="1">Leaf</tissue>
    </source>
</reference>
<proteinExistence type="predicted"/>
<sequence>MTYKYSIEIKSQKLIHSRLAFR</sequence>
<dbReference type="EMBL" id="GGEC01077984">
    <property type="protein sequence ID" value="MBX58468.1"/>
    <property type="molecule type" value="Transcribed_RNA"/>
</dbReference>
<evidence type="ECO:0000313" key="1">
    <source>
        <dbReference type="EMBL" id="MBX58468.1"/>
    </source>
</evidence>
<protein>
    <submittedName>
        <fullName evidence="1">Uncharacterized protein</fullName>
    </submittedName>
</protein>
<accession>A0A2P2PUR8</accession>
<organism evidence="1">
    <name type="scientific">Rhizophora mucronata</name>
    <name type="common">Asiatic mangrove</name>
    <dbReference type="NCBI Taxonomy" id="61149"/>
    <lineage>
        <taxon>Eukaryota</taxon>
        <taxon>Viridiplantae</taxon>
        <taxon>Streptophyta</taxon>
        <taxon>Embryophyta</taxon>
        <taxon>Tracheophyta</taxon>
        <taxon>Spermatophyta</taxon>
        <taxon>Magnoliopsida</taxon>
        <taxon>eudicotyledons</taxon>
        <taxon>Gunneridae</taxon>
        <taxon>Pentapetalae</taxon>
        <taxon>rosids</taxon>
        <taxon>fabids</taxon>
        <taxon>Malpighiales</taxon>
        <taxon>Rhizophoraceae</taxon>
        <taxon>Rhizophora</taxon>
    </lineage>
</organism>
<dbReference type="AlphaFoldDB" id="A0A2P2PUR8"/>